<dbReference type="InterPro" id="IPR037079">
    <property type="entry name" value="AF2212/PG0164-like_sf"/>
</dbReference>
<keyword evidence="2" id="KW-1185">Reference proteome</keyword>
<dbReference type="InterPro" id="IPR015018">
    <property type="entry name" value="DUF1905"/>
</dbReference>
<dbReference type="Proteomes" id="UP000565724">
    <property type="component" value="Unassembled WGS sequence"/>
</dbReference>
<gene>
    <name evidence="1" type="ORF">HP550_17960</name>
</gene>
<dbReference type="AlphaFoldDB" id="A0A7Y6A3N7"/>
<name>A0A7Y6A3N7_9CELL</name>
<reference evidence="1 2" key="1">
    <citation type="submission" date="2020-05" db="EMBL/GenBank/DDBJ databases">
        <title>Genome Sequencing of Type Strains.</title>
        <authorList>
            <person name="Lemaire J.F."/>
            <person name="Inderbitzin P."/>
            <person name="Gregorio O.A."/>
            <person name="Collins S.B."/>
            <person name="Wespe N."/>
            <person name="Knight-Connoni V."/>
        </authorList>
    </citation>
    <scope>NUCLEOTIDE SEQUENCE [LARGE SCALE GENOMIC DNA]</scope>
    <source>
        <strain evidence="1 2">ATCC 25174</strain>
    </source>
</reference>
<dbReference type="Pfam" id="PF08922">
    <property type="entry name" value="DUF1905"/>
    <property type="match status" value="1"/>
</dbReference>
<evidence type="ECO:0000313" key="1">
    <source>
        <dbReference type="EMBL" id="NUU19137.1"/>
    </source>
</evidence>
<organism evidence="1 2">
    <name type="scientific">Cellulomonas humilata</name>
    <dbReference type="NCBI Taxonomy" id="144055"/>
    <lineage>
        <taxon>Bacteria</taxon>
        <taxon>Bacillati</taxon>
        <taxon>Actinomycetota</taxon>
        <taxon>Actinomycetes</taxon>
        <taxon>Micrococcales</taxon>
        <taxon>Cellulomonadaceae</taxon>
        <taxon>Cellulomonas</taxon>
    </lineage>
</organism>
<evidence type="ECO:0000313" key="2">
    <source>
        <dbReference type="Proteomes" id="UP000565724"/>
    </source>
</evidence>
<dbReference type="RefSeq" id="WP_175349048.1">
    <property type="nucleotide sequence ID" value="NZ_JABMCI010000070.1"/>
</dbReference>
<proteinExistence type="predicted"/>
<sequence>MELTFSGEIIHWRGPSPYHYVPVPEAESAAIKAVSSQVSYGWGVIPVLARIDDTEWETSLFPKDGRYLVPVKDLVRKAEYLDVGDTVTVRLILGGPR</sequence>
<accession>A0A7Y6A3N7</accession>
<comment type="caution">
    <text evidence="1">The sequence shown here is derived from an EMBL/GenBank/DDBJ whole genome shotgun (WGS) entry which is preliminary data.</text>
</comment>
<dbReference type="Gene3D" id="2.40.30.100">
    <property type="entry name" value="AF2212/PG0164-like"/>
    <property type="match status" value="1"/>
</dbReference>
<protein>
    <submittedName>
        <fullName evidence="1">DUF1905 domain-containing protein</fullName>
    </submittedName>
</protein>
<dbReference type="EMBL" id="JABMCI010000070">
    <property type="protein sequence ID" value="NUU19137.1"/>
    <property type="molecule type" value="Genomic_DNA"/>
</dbReference>
<dbReference type="SUPFAM" id="SSF141694">
    <property type="entry name" value="AF2212/PG0164-like"/>
    <property type="match status" value="1"/>
</dbReference>